<evidence type="ECO:0000256" key="2">
    <source>
        <dbReference type="ARBA" id="ARBA00000711"/>
    </source>
</evidence>
<evidence type="ECO:0000256" key="3">
    <source>
        <dbReference type="ARBA" id="ARBA00001522"/>
    </source>
</evidence>
<dbReference type="InterPro" id="IPR003203">
    <property type="entry name" value="CobU/CobP"/>
</dbReference>
<evidence type="ECO:0000256" key="10">
    <source>
        <dbReference type="ARBA" id="ARBA00022573"/>
    </source>
</evidence>
<dbReference type="PIRSF" id="PIRSF006135">
    <property type="entry name" value="CobU"/>
    <property type="match status" value="1"/>
</dbReference>
<evidence type="ECO:0000256" key="17">
    <source>
        <dbReference type="ARBA" id="ARBA00030571"/>
    </source>
</evidence>
<organism evidence="18 19">
    <name type="scientific">Virgibacillus byunsanensis</name>
    <dbReference type="NCBI Taxonomy" id="570945"/>
    <lineage>
        <taxon>Bacteria</taxon>
        <taxon>Bacillati</taxon>
        <taxon>Bacillota</taxon>
        <taxon>Bacilli</taxon>
        <taxon>Bacillales</taxon>
        <taxon>Bacillaceae</taxon>
        <taxon>Virgibacillus</taxon>
    </lineage>
</organism>
<dbReference type="CDD" id="cd00544">
    <property type="entry name" value="CobU"/>
    <property type="match status" value="1"/>
</dbReference>
<evidence type="ECO:0000256" key="14">
    <source>
        <dbReference type="ARBA" id="ARBA00022840"/>
    </source>
</evidence>
<evidence type="ECO:0000313" key="19">
    <source>
        <dbReference type="Proteomes" id="UP001597040"/>
    </source>
</evidence>
<evidence type="ECO:0000256" key="4">
    <source>
        <dbReference type="ARBA" id="ARBA00003889"/>
    </source>
</evidence>
<keyword evidence="18" id="KW-0548">Nucleotidyltransferase</keyword>
<proteinExistence type="inferred from homology"/>
<gene>
    <name evidence="18" type="ORF">ACFQ3N_05240</name>
</gene>
<evidence type="ECO:0000256" key="15">
    <source>
        <dbReference type="ARBA" id="ARBA00023134"/>
    </source>
</evidence>
<comment type="catalytic activity">
    <reaction evidence="2">
        <text>adenosylcob(III)inamide phosphate + GTP + H(+) = adenosylcob(III)inamide-GDP + diphosphate</text>
        <dbReference type="Rhea" id="RHEA:22712"/>
        <dbReference type="ChEBI" id="CHEBI:15378"/>
        <dbReference type="ChEBI" id="CHEBI:33019"/>
        <dbReference type="ChEBI" id="CHEBI:37565"/>
        <dbReference type="ChEBI" id="CHEBI:58502"/>
        <dbReference type="ChEBI" id="CHEBI:60487"/>
        <dbReference type="EC" id="2.7.7.62"/>
    </reaction>
</comment>
<dbReference type="EMBL" id="JBHTKJ010000012">
    <property type="protein sequence ID" value="MFD1037813.1"/>
    <property type="molecule type" value="Genomic_DNA"/>
</dbReference>
<protein>
    <recommendedName>
        <fullName evidence="16">Adenosylcobinamide kinase</fullName>
        <ecNumber evidence="8">2.7.1.156</ecNumber>
        <ecNumber evidence="9">2.7.7.62</ecNumber>
    </recommendedName>
    <alternativeName>
        <fullName evidence="17">Adenosylcobinamide-phosphate guanylyltransferase</fullName>
    </alternativeName>
</protein>
<evidence type="ECO:0000313" key="18">
    <source>
        <dbReference type="EMBL" id="MFD1037813.1"/>
    </source>
</evidence>
<dbReference type="PANTHER" id="PTHR34848">
    <property type="match status" value="1"/>
</dbReference>
<keyword evidence="10" id="KW-0169">Cobalamin biosynthesis</keyword>
<evidence type="ECO:0000256" key="1">
    <source>
        <dbReference type="ARBA" id="ARBA00000312"/>
    </source>
</evidence>
<accession>A0ABW3LIZ4</accession>
<dbReference type="RefSeq" id="WP_390360227.1">
    <property type="nucleotide sequence ID" value="NZ_JBHTKJ010000012.1"/>
</dbReference>
<evidence type="ECO:0000256" key="6">
    <source>
        <dbReference type="ARBA" id="ARBA00005159"/>
    </source>
</evidence>
<dbReference type="EC" id="2.7.7.62" evidence="9"/>
<dbReference type="InterPro" id="IPR027417">
    <property type="entry name" value="P-loop_NTPase"/>
</dbReference>
<comment type="similarity">
    <text evidence="7">Belongs to the CobU/CobP family.</text>
</comment>
<keyword evidence="14" id="KW-0067">ATP-binding</keyword>
<comment type="catalytic activity">
    <reaction evidence="3">
        <text>adenosylcob(III)inamide + GTP = adenosylcob(III)inamide phosphate + GDP + H(+)</text>
        <dbReference type="Rhea" id="RHEA:15765"/>
        <dbReference type="ChEBI" id="CHEBI:2480"/>
        <dbReference type="ChEBI" id="CHEBI:15378"/>
        <dbReference type="ChEBI" id="CHEBI:37565"/>
        <dbReference type="ChEBI" id="CHEBI:58189"/>
        <dbReference type="ChEBI" id="CHEBI:58502"/>
        <dbReference type="EC" id="2.7.1.156"/>
    </reaction>
</comment>
<dbReference type="GO" id="GO:0016301">
    <property type="term" value="F:kinase activity"/>
    <property type="evidence" value="ECO:0007669"/>
    <property type="project" value="UniProtKB-KW"/>
</dbReference>
<evidence type="ECO:0000256" key="5">
    <source>
        <dbReference type="ARBA" id="ARBA00004692"/>
    </source>
</evidence>
<dbReference type="PANTHER" id="PTHR34848:SF1">
    <property type="entry name" value="BIFUNCTIONAL ADENOSYLCOBALAMIN BIOSYNTHESIS PROTEIN COBU"/>
    <property type="match status" value="1"/>
</dbReference>
<evidence type="ECO:0000256" key="7">
    <source>
        <dbReference type="ARBA" id="ARBA00007490"/>
    </source>
</evidence>
<comment type="catalytic activity">
    <reaction evidence="1">
        <text>adenosylcob(III)inamide + ATP = adenosylcob(III)inamide phosphate + ADP + H(+)</text>
        <dbReference type="Rhea" id="RHEA:15769"/>
        <dbReference type="ChEBI" id="CHEBI:2480"/>
        <dbReference type="ChEBI" id="CHEBI:15378"/>
        <dbReference type="ChEBI" id="CHEBI:30616"/>
        <dbReference type="ChEBI" id="CHEBI:58502"/>
        <dbReference type="ChEBI" id="CHEBI:456216"/>
        <dbReference type="EC" id="2.7.1.156"/>
    </reaction>
</comment>
<keyword evidence="11" id="KW-0808">Transferase</keyword>
<keyword evidence="12" id="KW-0547">Nucleotide-binding</keyword>
<keyword evidence="19" id="KW-1185">Reference proteome</keyword>
<comment type="caution">
    <text evidence="18">The sequence shown here is derived from an EMBL/GenBank/DDBJ whole genome shotgun (WGS) entry which is preliminary data.</text>
</comment>
<evidence type="ECO:0000256" key="9">
    <source>
        <dbReference type="ARBA" id="ARBA00012523"/>
    </source>
</evidence>
<evidence type="ECO:0000256" key="13">
    <source>
        <dbReference type="ARBA" id="ARBA00022777"/>
    </source>
</evidence>
<evidence type="ECO:0000256" key="12">
    <source>
        <dbReference type="ARBA" id="ARBA00022741"/>
    </source>
</evidence>
<evidence type="ECO:0000256" key="11">
    <source>
        <dbReference type="ARBA" id="ARBA00022679"/>
    </source>
</evidence>
<comment type="pathway">
    <text evidence="5">Cofactor biosynthesis; adenosylcobalamin biosynthesis; adenosylcobalamin from cob(II)yrinate a,c-diamide: step 6/7.</text>
</comment>
<evidence type="ECO:0000256" key="16">
    <source>
        <dbReference type="ARBA" id="ARBA00029570"/>
    </source>
</evidence>
<comment type="function">
    <text evidence="4">Catalyzes ATP-dependent phosphorylation of adenosylcobinamide and addition of GMP to adenosylcobinamide phosphate.</text>
</comment>
<reference evidence="19" key="1">
    <citation type="journal article" date="2019" name="Int. J. Syst. Evol. Microbiol.">
        <title>The Global Catalogue of Microorganisms (GCM) 10K type strain sequencing project: providing services to taxonomists for standard genome sequencing and annotation.</title>
        <authorList>
            <consortium name="The Broad Institute Genomics Platform"/>
            <consortium name="The Broad Institute Genome Sequencing Center for Infectious Disease"/>
            <person name="Wu L."/>
            <person name="Ma J."/>
        </authorList>
    </citation>
    <scope>NUCLEOTIDE SEQUENCE [LARGE SCALE GENOMIC DNA]</scope>
    <source>
        <strain evidence="19">CCUG 56754</strain>
    </source>
</reference>
<dbReference type="GO" id="GO:0016779">
    <property type="term" value="F:nucleotidyltransferase activity"/>
    <property type="evidence" value="ECO:0007669"/>
    <property type="project" value="UniProtKB-KW"/>
</dbReference>
<keyword evidence="15" id="KW-0342">GTP-binding</keyword>
<dbReference type="EC" id="2.7.1.156" evidence="8"/>
<dbReference type="Proteomes" id="UP001597040">
    <property type="component" value="Unassembled WGS sequence"/>
</dbReference>
<dbReference type="Pfam" id="PF02283">
    <property type="entry name" value="CobU"/>
    <property type="match status" value="1"/>
</dbReference>
<dbReference type="Gene3D" id="3.40.50.300">
    <property type="entry name" value="P-loop containing nucleotide triphosphate hydrolases"/>
    <property type="match status" value="1"/>
</dbReference>
<sequence>MERDVLITFISGGARSGKSNFSEHTALSFYNKAQENKRNSSLYYIATAKKSDEEMAERIRIHQKQRINAWKTVEESFDLVPFLSDCQKGDVILIDCLTIWLSNVMFERNYRIDRIETAVNSWLRLAREHQFHLLIVSNDINEDIPSSDQVALTYMHCLQRLHQIIVQQSELVVQVQAGIPTYWKGVK</sequence>
<keyword evidence="13 18" id="KW-0418">Kinase</keyword>
<name>A0ABW3LIZ4_9BACI</name>
<evidence type="ECO:0000256" key="8">
    <source>
        <dbReference type="ARBA" id="ARBA00012016"/>
    </source>
</evidence>
<comment type="pathway">
    <text evidence="6">Cofactor biosynthesis; adenosylcobalamin biosynthesis; adenosylcobalamin from cob(II)yrinate a,c-diamide: step 5/7.</text>
</comment>
<dbReference type="SUPFAM" id="SSF52540">
    <property type="entry name" value="P-loop containing nucleoside triphosphate hydrolases"/>
    <property type="match status" value="1"/>
</dbReference>